<dbReference type="PANTHER" id="PTHR39611">
    <property type="entry name" value="HYDROXYPROLINE-RICH GLYCOPROTEIN DZ-HRGP-RELATED"/>
    <property type="match status" value="1"/>
</dbReference>
<comment type="caution">
    <text evidence="3">The sequence shown here is derived from an EMBL/GenBank/DDBJ whole genome shotgun (WGS) entry which is preliminary data.</text>
</comment>
<feature type="compositionally biased region" description="Basic and acidic residues" evidence="1">
    <location>
        <begin position="432"/>
        <end position="443"/>
    </location>
</feature>
<gene>
    <name evidence="3" type="ORF">Egran_01190</name>
</gene>
<feature type="compositionally biased region" description="Basic and acidic residues" evidence="1">
    <location>
        <begin position="569"/>
        <end position="607"/>
    </location>
</feature>
<feature type="region of interest" description="Disordered" evidence="1">
    <location>
        <begin position="1"/>
        <end position="71"/>
    </location>
</feature>
<dbReference type="OrthoDB" id="5413703at2759"/>
<evidence type="ECO:0000256" key="1">
    <source>
        <dbReference type="SAM" id="MobiDB-lite"/>
    </source>
</evidence>
<keyword evidence="4" id="KW-1185">Reference proteome</keyword>
<evidence type="ECO:0000313" key="3">
    <source>
        <dbReference type="EMBL" id="OXV11049.1"/>
    </source>
</evidence>
<dbReference type="AlphaFoldDB" id="A0A232M3U1"/>
<feature type="region of interest" description="Disordered" evidence="1">
    <location>
        <begin position="113"/>
        <end position="189"/>
    </location>
</feature>
<proteinExistence type="predicted"/>
<evidence type="ECO:0000259" key="2">
    <source>
        <dbReference type="Pfam" id="PF24355"/>
    </source>
</evidence>
<organism evidence="3 4">
    <name type="scientific">Elaphomyces granulatus</name>
    <dbReference type="NCBI Taxonomy" id="519963"/>
    <lineage>
        <taxon>Eukaryota</taxon>
        <taxon>Fungi</taxon>
        <taxon>Dikarya</taxon>
        <taxon>Ascomycota</taxon>
        <taxon>Pezizomycotina</taxon>
        <taxon>Eurotiomycetes</taxon>
        <taxon>Eurotiomycetidae</taxon>
        <taxon>Eurotiales</taxon>
        <taxon>Elaphomycetaceae</taxon>
        <taxon>Elaphomyces</taxon>
    </lineage>
</organism>
<dbReference type="Proteomes" id="UP000243515">
    <property type="component" value="Unassembled WGS sequence"/>
</dbReference>
<feature type="region of interest" description="Disordered" evidence="1">
    <location>
        <begin position="382"/>
        <end position="636"/>
    </location>
</feature>
<feature type="compositionally biased region" description="Polar residues" evidence="1">
    <location>
        <begin position="505"/>
        <end position="522"/>
    </location>
</feature>
<feature type="compositionally biased region" description="Basic and acidic residues" evidence="1">
    <location>
        <begin position="453"/>
        <end position="463"/>
    </location>
</feature>
<feature type="compositionally biased region" description="Pro residues" evidence="1">
    <location>
        <begin position="51"/>
        <end position="65"/>
    </location>
</feature>
<dbReference type="InterPro" id="IPR055936">
    <property type="entry name" value="DUF7514"/>
</dbReference>
<accession>A0A232M3U1</accession>
<feature type="compositionally biased region" description="Gly residues" evidence="1">
    <location>
        <begin position="611"/>
        <end position="625"/>
    </location>
</feature>
<dbReference type="EMBL" id="NPHW01002632">
    <property type="protein sequence ID" value="OXV11049.1"/>
    <property type="molecule type" value="Genomic_DNA"/>
</dbReference>
<protein>
    <recommendedName>
        <fullName evidence="2">DUF7514 domain-containing protein</fullName>
    </recommendedName>
</protein>
<dbReference type="PANTHER" id="PTHR39611:SF1">
    <property type="entry name" value="HYDROXYPROLINE-RICH GLYCOPROTEIN DZ-HRGP"/>
    <property type="match status" value="1"/>
</dbReference>
<reference evidence="3 4" key="1">
    <citation type="journal article" date="2015" name="Environ. Microbiol.">
        <title>Metagenome sequence of Elaphomyces granulatus from sporocarp tissue reveals Ascomycota ectomycorrhizal fingerprints of genome expansion and a Proteobacteria-rich microbiome.</title>
        <authorList>
            <person name="Quandt C.A."/>
            <person name="Kohler A."/>
            <person name="Hesse C.N."/>
            <person name="Sharpton T.J."/>
            <person name="Martin F."/>
            <person name="Spatafora J.W."/>
        </authorList>
    </citation>
    <scope>NUCLEOTIDE SEQUENCE [LARGE SCALE GENOMIC DNA]</scope>
    <source>
        <strain evidence="3 4">OSC145934</strain>
    </source>
</reference>
<feature type="domain" description="DUF7514" evidence="2">
    <location>
        <begin position="215"/>
        <end position="375"/>
    </location>
</feature>
<evidence type="ECO:0000313" key="4">
    <source>
        <dbReference type="Proteomes" id="UP000243515"/>
    </source>
</evidence>
<feature type="compositionally biased region" description="Low complexity" evidence="1">
    <location>
        <begin position="113"/>
        <end position="130"/>
    </location>
</feature>
<feature type="compositionally biased region" description="Basic and acidic residues" evidence="1">
    <location>
        <begin position="528"/>
        <end position="538"/>
    </location>
</feature>
<feature type="compositionally biased region" description="Polar residues" evidence="1">
    <location>
        <begin position="480"/>
        <end position="493"/>
    </location>
</feature>
<dbReference type="Pfam" id="PF24355">
    <property type="entry name" value="DUF7514"/>
    <property type="match status" value="1"/>
</dbReference>
<sequence length="636" mass="70654">MAYDTYRGSSPSFEPLTAHSSQEEFAEPSVSHPLTTPPYPSQYVPDRVQMPQPPSLTGPPLPSRPPNINTQVGLNDAVASAVRADNSGYLSPDVISHITANVIQQLKTLGLDNLPGQQGQQPPLSPGLQPTSYDESSSSDHGRNVHTPPSADGHELDSSLPQSKHLKPPVPAVAPDRNASPLSQNNDQAWKEIRPTLPSRVPTLEVTTLEKIWGRLFDNGKPTPRLGQFLRGIAVHLIEDYDPGNTIVIVPEKMQKFYKDTKVPSDNFPWQDVFDDRTSEISRLYREIEVEHHLVQENLNEKPDIPGLTPRGFERWATLLIQAYPDREFSRLQKAVLDMPISNPDDKKERFPKELPRRLFPTYPDLTLRQRLQEFIRKHCRVDPPPVPVEETQHRRNPPAERATGNMAAESKGSSMGEREHQPHSPSSVIVDDVRPIERERKPYRAQPGGGKVYEDEQRHKYSDSAPINSKPRDSLLAPGSSSNYGLSRSYGQDSYIRPAGSGASGTVPTSISNRARSSSLGVGNPGDYRHSESDLPRSPDPGYLGQGSSRRYHSPAGSALSAADLIDDSQRFRDYDRDDGRGYDSLRDQGRDRDRERGKYLDEDYYRSGLLGGQGGSASSGNGGYFDDYKSGYGR</sequence>
<name>A0A232M3U1_9EURO</name>